<dbReference type="EMBL" id="BPLR01005186">
    <property type="protein sequence ID" value="GIY00482.1"/>
    <property type="molecule type" value="Genomic_DNA"/>
</dbReference>
<keyword evidence="2" id="KW-1185">Reference proteome</keyword>
<dbReference type="Proteomes" id="UP001054945">
    <property type="component" value="Unassembled WGS sequence"/>
</dbReference>
<gene>
    <name evidence="1" type="ORF">CEXT_457271</name>
</gene>
<accession>A0AAV4PX58</accession>
<evidence type="ECO:0000313" key="1">
    <source>
        <dbReference type="EMBL" id="GIY00482.1"/>
    </source>
</evidence>
<comment type="caution">
    <text evidence="1">The sequence shown here is derived from an EMBL/GenBank/DDBJ whole genome shotgun (WGS) entry which is preliminary data.</text>
</comment>
<sequence>MHDYVWRSITSLAVGKNCLSLNRGSTVSGDISPTGTLVAPRLWCSSARGLAVPAVDRLPCCQLAMRLCHRHHIPGNNLGPSAQCSSHSQKMRHLCAVAIVSVVNISNNDYLF</sequence>
<reference evidence="1 2" key="1">
    <citation type="submission" date="2021-06" db="EMBL/GenBank/DDBJ databases">
        <title>Caerostris extrusa draft genome.</title>
        <authorList>
            <person name="Kono N."/>
            <person name="Arakawa K."/>
        </authorList>
    </citation>
    <scope>NUCLEOTIDE SEQUENCE [LARGE SCALE GENOMIC DNA]</scope>
</reference>
<evidence type="ECO:0000313" key="2">
    <source>
        <dbReference type="Proteomes" id="UP001054945"/>
    </source>
</evidence>
<name>A0AAV4PX58_CAEEX</name>
<dbReference type="AlphaFoldDB" id="A0AAV4PX58"/>
<organism evidence="1 2">
    <name type="scientific">Caerostris extrusa</name>
    <name type="common">Bark spider</name>
    <name type="synonym">Caerostris bankana</name>
    <dbReference type="NCBI Taxonomy" id="172846"/>
    <lineage>
        <taxon>Eukaryota</taxon>
        <taxon>Metazoa</taxon>
        <taxon>Ecdysozoa</taxon>
        <taxon>Arthropoda</taxon>
        <taxon>Chelicerata</taxon>
        <taxon>Arachnida</taxon>
        <taxon>Araneae</taxon>
        <taxon>Araneomorphae</taxon>
        <taxon>Entelegynae</taxon>
        <taxon>Araneoidea</taxon>
        <taxon>Araneidae</taxon>
        <taxon>Caerostris</taxon>
    </lineage>
</organism>
<proteinExistence type="predicted"/>
<protein>
    <submittedName>
        <fullName evidence="1">Uncharacterized protein</fullName>
    </submittedName>
</protein>